<dbReference type="GO" id="GO:0012505">
    <property type="term" value="C:endomembrane system"/>
    <property type="evidence" value="ECO:0007669"/>
    <property type="project" value="TreeGrafter"/>
</dbReference>
<evidence type="ECO:0000256" key="5">
    <source>
        <dbReference type="ARBA" id="ARBA00023136"/>
    </source>
</evidence>
<feature type="transmembrane region" description="Helical" evidence="7">
    <location>
        <begin position="366"/>
        <end position="386"/>
    </location>
</feature>
<accession>A0A183GY45</accession>
<protein>
    <submittedName>
        <fullName evidence="10">Cleft lip and palate associated transmembrane protein 1</fullName>
    </submittedName>
</protein>
<evidence type="ECO:0000313" key="9">
    <source>
        <dbReference type="Proteomes" id="UP000267606"/>
    </source>
</evidence>
<dbReference type="PANTHER" id="PTHR21347">
    <property type="entry name" value="CLEFT LIP AND PALATE ASSOCIATED TRANSMEMBRANE PROTEIN-RELATED"/>
    <property type="match status" value="1"/>
</dbReference>
<dbReference type="InterPro" id="IPR008429">
    <property type="entry name" value="CLPTM1"/>
</dbReference>
<evidence type="ECO:0000256" key="4">
    <source>
        <dbReference type="ARBA" id="ARBA00022989"/>
    </source>
</evidence>
<comment type="similarity">
    <text evidence="2">Belongs to the CLPTM1 family.</text>
</comment>
<dbReference type="PANTHER" id="PTHR21347:SF14">
    <property type="entry name" value="LIPID SCRAMBLASE CLPTM1-RELATED"/>
    <property type="match status" value="1"/>
</dbReference>
<dbReference type="Proteomes" id="UP000267606">
    <property type="component" value="Unassembled WGS sequence"/>
</dbReference>
<evidence type="ECO:0000256" key="3">
    <source>
        <dbReference type="ARBA" id="ARBA00022692"/>
    </source>
</evidence>
<evidence type="ECO:0000313" key="10">
    <source>
        <dbReference type="WBParaSite" id="OFLC_0000015401-mRNA-1"/>
    </source>
</evidence>
<organism evidence="10">
    <name type="scientific">Onchocerca flexuosa</name>
    <dbReference type="NCBI Taxonomy" id="387005"/>
    <lineage>
        <taxon>Eukaryota</taxon>
        <taxon>Metazoa</taxon>
        <taxon>Ecdysozoa</taxon>
        <taxon>Nematoda</taxon>
        <taxon>Chromadorea</taxon>
        <taxon>Rhabditida</taxon>
        <taxon>Spirurina</taxon>
        <taxon>Spiruromorpha</taxon>
        <taxon>Filarioidea</taxon>
        <taxon>Onchocercidae</taxon>
        <taxon>Onchocerca</taxon>
    </lineage>
</organism>
<keyword evidence="3 7" id="KW-0812">Transmembrane</keyword>
<feature type="compositionally biased region" description="Polar residues" evidence="6">
    <location>
        <begin position="16"/>
        <end position="26"/>
    </location>
</feature>
<evidence type="ECO:0000256" key="2">
    <source>
        <dbReference type="ARBA" id="ARBA00009310"/>
    </source>
</evidence>
<dbReference type="EMBL" id="UZAJ01000038">
    <property type="protein sequence ID" value="VDO24755.1"/>
    <property type="molecule type" value="Genomic_DNA"/>
</dbReference>
<feature type="transmembrane region" description="Helical" evidence="7">
    <location>
        <begin position="489"/>
        <end position="508"/>
    </location>
</feature>
<dbReference type="STRING" id="387005.A0A183GY45"/>
<comment type="subcellular location">
    <subcellularLocation>
        <location evidence="1">Membrane</location>
        <topology evidence="1">Multi-pass membrane protein</topology>
    </subcellularLocation>
</comment>
<gene>
    <name evidence="8" type="ORF">OFLC_LOCUS155</name>
</gene>
<proteinExistence type="inferred from homology"/>
<dbReference type="AlphaFoldDB" id="A0A183GY45"/>
<keyword evidence="9" id="KW-1185">Reference proteome</keyword>
<reference evidence="10" key="1">
    <citation type="submission" date="2016-06" db="UniProtKB">
        <authorList>
            <consortium name="WormBaseParasite"/>
        </authorList>
    </citation>
    <scope>IDENTIFICATION</scope>
</reference>
<sequence>MSGSNEISDSGGIVETGNQTSANPEQQRGFDTWTFMKGMLYRIMIVYFVTSFLKSNVEFFLGVLNYNDVSNGENILVSDFMSGRPGGVGFNNTGAPNKGASLPSRNLFHPGQKFDLYVYLSDSQEKFDEFDDESALFWKETGITYSDWTSGPDGDGSRTKSAIFPTPKSLANNGSLYIHVFIVKKDQSPDRRSRHHVKREVLYNVRQLNKYKKKYYKKTQNLLTGKTEQTEEEQKKAEVMSFEVLNYWHPNLTINLVDDQTTWQRGSLPSPLDEAVKFDPIDNTYKPIFFFNDYWNLAADYMLINSSVQELKLSIRYAPISLFKWQLYASQQMRGKWSQIFGGELFEDGDDDQDSIKQALLETSPLLLGLTITVSLLHTVFEFLAFKNDIQFWRSRKSLEGLSVRSVLFSVFQSLIVFFYICDNDTSWIIKVSVGVGLLIELWKIPKCVNINVDRTQKLFGFLPKITFTDKGSYIESDTKQYDQLAFKYLSWVLFPLLGGYAVYSLMYVEQRGWYSWILSMLYSFLLTFGFIMMTPQLFINYKLKSVAHLPWRMLTYKFINTFIDDLFAFVIRMPTMYRLGCFRDDIVFLIYIYQRWIYRVDPTRVNEFGVSLEDPTGEKESQKQLADAKSPNNNDLQSSIEIIQENIETKKQR</sequence>
<keyword evidence="4 7" id="KW-1133">Transmembrane helix</keyword>
<feature type="region of interest" description="Disordered" evidence="6">
    <location>
        <begin position="1"/>
        <end position="26"/>
    </location>
</feature>
<evidence type="ECO:0000256" key="6">
    <source>
        <dbReference type="SAM" id="MobiDB-lite"/>
    </source>
</evidence>
<name>A0A183GY45_9BILA</name>
<keyword evidence="5 7" id="KW-0472">Membrane</keyword>
<dbReference type="WBParaSite" id="OFLC_0000015401-mRNA-1">
    <property type="protein sequence ID" value="OFLC_0000015401-mRNA-1"/>
    <property type="gene ID" value="OFLC_0000015401"/>
</dbReference>
<evidence type="ECO:0000256" key="1">
    <source>
        <dbReference type="ARBA" id="ARBA00004141"/>
    </source>
</evidence>
<feature type="region of interest" description="Disordered" evidence="6">
    <location>
        <begin position="612"/>
        <end position="638"/>
    </location>
</feature>
<dbReference type="GO" id="GO:0016020">
    <property type="term" value="C:membrane"/>
    <property type="evidence" value="ECO:0007669"/>
    <property type="project" value="UniProtKB-SubCell"/>
</dbReference>
<feature type="transmembrane region" description="Helical" evidence="7">
    <location>
        <begin position="402"/>
        <end position="421"/>
    </location>
</feature>
<evidence type="ECO:0000313" key="8">
    <source>
        <dbReference type="EMBL" id="VDO24755.1"/>
    </source>
</evidence>
<feature type="transmembrane region" description="Helical" evidence="7">
    <location>
        <begin position="514"/>
        <end position="535"/>
    </location>
</feature>
<evidence type="ECO:0000256" key="7">
    <source>
        <dbReference type="SAM" id="Phobius"/>
    </source>
</evidence>
<reference evidence="8 9" key="2">
    <citation type="submission" date="2018-11" db="EMBL/GenBank/DDBJ databases">
        <authorList>
            <consortium name="Pathogen Informatics"/>
        </authorList>
    </citation>
    <scope>NUCLEOTIDE SEQUENCE [LARGE SCALE GENOMIC DNA]</scope>
</reference>
<dbReference type="Pfam" id="PF05602">
    <property type="entry name" value="CLPTM1"/>
    <property type="match status" value="1"/>
</dbReference>